<name>A0A2V1DRC3_9PLEO</name>
<evidence type="ECO:0000313" key="2">
    <source>
        <dbReference type="EMBL" id="PVI00422.1"/>
    </source>
</evidence>
<gene>
    <name evidence="2" type="ORF">DM02DRAFT_655509</name>
</gene>
<dbReference type="AlphaFoldDB" id="A0A2V1DRC3"/>
<dbReference type="OrthoDB" id="5271495at2759"/>
<dbReference type="STRING" id="97972.A0A2V1DRC3"/>
<protein>
    <submittedName>
        <fullName evidence="2">Uncharacterized protein</fullName>
    </submittedName>
</protein>
<keyword evidence="3" id="KW-1185">Reference proteome</keyword>
<organism evidence="2 3">
    <name type="scientific">Periconia macrospinosa</name>
    <dbReference type="NCBI Taxonomy" id="97972"/>
    <lineage>
        <taxon>Eukaryota</taxon>
        <taxon>Fungi</taxon>
        <taxon>Dikarya</taxon>
        <taxon>Ascomycota</taxon>
        <taxon>Pezizomycotina</taxon>
        <taxon>Dothideomycetes</taxon>
        <taxon>Pleosporomycetidae</taxon>
        <taxon>Pleosporales</taxon>
        <taxon>Massarineae</taxon>
        <taxon>Periconiaceae</taxon>
        <taxon>Periconia</taxon>
    </lineage>
</organism>
<proteinExistence type="predicted"/>
<feature type="compositionally biased region" description="Low complexity" evidence="1">
    <location>
        <begin position="37"/>
        <end position="55"/>
    </location>
</feature>
<dbReference type="Proteomes" id="UP000244855">
    <property type="component" value="Unassembled WGS sequence"/>
</dbReference>
<reference evidence="2 3" key="1">
    <citation type="journal article" date="2018" name="Sci. Rep.">
        <title>Comparative genomics provides insights into the lifestyle and reveals functional heterogeneity of dark septate endophytic fungi.</title>
        <authorList>
            <person name="Knapp D.G."/>
            <person name="Nemeth J.B."/>
            <person name="Barry K."/>
            <person name="Hainaut M."/>
            <person name="Henrissat B."/>
            <person name="Johnson J."/>
            <person name="Kuo A."/>
            <person name="Lim J.H.P."/>
            <person name="Lipzen A."/>
            <person name="Nolan M."/>
            <person name="Ohm R.A."/>
            <person name="Tamas L."/>
            <person name="Grigoriev I.V."/>
            <person name="Spatafora J.W."/>
            <person name="Nagy L.G."/>
            <person name="Kovacs G.M."/>
        </authorList>
    </citation>
    <scope>NUCLEOTIDE SEQUENCE [LARGE SCALE GENOMIC DNA]</scope>
    <source>
        <strain evidence="2 3">DSE2036</strain>
    </source>
</reference>
<evidence type="ECO:0000313" key="3">
    <source>
        <dbReference type="Proteomes" id="UP000244855"/>
    </source>
</evidence>
<evidence type="ECO:0000256" key="1">
    <source>
        <dbReference type="SAM" id="MobiDB-lite"/>
    </source>
</evidence>
<accession>A0A2V1DRC3</accession>
<sequence>MSYKLSIAVYGPGAIPEEPSHWAFVFHTTTSGPENTPPTTTASASTSTSTSTTTTPRRKTGNVLHIIHPDNNKNFYTFDKHEDHEFESNACKGYFTIATLTPEQAQRADKIIADEPVPKVGEENCQDWVLNATISLLMEQLVDEEACQRVDGVRGKSALEVAEVLGESWVRPAPRE</sequence>
<dbReference type="EMBL" id="KZ805374">
    <property type="protein sequence ID" value="PVI00422.1"/>
    <property type="molecule type" value="Genomic_DNA"/>
</dbReference>
<feature type="region of interest" description="Disordered" evidence="1">
    <location>
        <begin position="28"/>
        <end position="58"/>
    </location>
</feature>